<sequence length="115" mass="13262">MVLIPAGKAFLRGKSINVESFYIDKYEVTNSEYKRFIEDTDHPPPKSYLSVLDKILAGLQFYEDAAKDGTFSDEEISKLEKLIQEYEDEEAKDWYSPNKGDHPVENISWKDASAY</sequence>
<gene>
    <name evidence="3" type="ORF">S06H3_34314</name>
</gene>
<dbReference type="Pfam" id="PF03781">
    <property type="entry name" value="FGE-sulfatase"/>
    <property type="match status" value="1"/>
</dbReference>
<evidence type="ECO:0000256" key="1">
    <source>
        <dbReference type="SAM" id="MobiDB-lite"/>
    </source>
</evidence>
<organism evidence="3">
    <name type="scientific">marine sediment metagenome</name>
    <dbReference type="NCBI Taxonomy" id="412755"/>
    <lineage>
        <taxon>unclassified sequences</taxon>
        <taxon>metagenomes</taxon>
        <taxon>ecological metagenomes</taxon>
    </lineage>
</organism>
<dbReference type="InterPro" id="IPR016187">
    <property type="entry name" value="CTDL_fold"/>
</dbReference>
<evidence type="ECO:0000313" key="3">
    <source>
        <dbReference type="EMBL" id="GAI28945.1"/>
    </source>
</evidence>
<feature type="region of interest" description="Disordered" evidence="1">
    <location>
        <begin position="90"/>
        <end position="115"/>
    </location>
</feature>
<dbReference type="InterPro" id="IPR005532">
    <property type="entry name" value="SUMF_dom"/>
</dbReference>
<dbReference type="InterPro" id="IPR042095">
    <property type="entry name" value="SUMF_sf"/>
</dbReference>
<protein>
    <recommendedName>
        <fullName evidence="2">Sulfatase-modifying factor enzyme-like domain-containing protein</fullName>
    </recommendedName>
</protein>
<dbReference type="Gene3D" id="3.90.1580.10">
    <property type="entry name" value="paralog of FGE (formylglycine-generating enzyme)"/>
    <property type="match status" value="1"/>
</dbReference>
<accession>X1NQ75</accession>
<evidence type="ECO:0000259" key="2">
    <source>
        <dbReference type="Pfam" id="PF03781"/>
    </source>
</evidence>
<name>X1NQ75_9ZZZZ</name>
<reference evidence="3" key="1">
    <citation type="journal article" date="2014" name="Front. Microbiol.">
        <title>High frequency of phylogenetically diverse reductive dehalogenase-homologous genes in deep subseafloor sedimentary metagenomes.</title>
        <authorList>
            <person name="Kawai M."/>
            <person name="Futagami T."/>
            <person name="Toyoda A."/>
            <person name="Takaki Y."/>
            <person name="Nishi S."/>
            <person name="Hori S."/>
            <person name="Arai W."/>
            <person name="Tsubouchi T."/>
            <person name="Morono Y."/>
            <person name="Uchiyama I."/>
            <person name="Ito T."/>
            <person name="Fujiyama A."/>
            <person name="Inagaki F."/>
            <person name="Takami H."/>
        </authorList>
    </citation>
    <scope>NUCLEOTIDE SEQUENCE</scope>
    <source>
        <strain evidence="3">Expedition CK06-06</strain>
    </source>
</reference>
<feature type="domain" description="Sulfatase-modifying factor enzyme-like" evidence="2">
    <location>
        <begin position="14"/>
        <end position="115"/>
    </location>
</feature>
<proteinExistence type="predicted"/>
<comment type="caution">
    <text evidence="3">The sequence shown here is derived from an EMBL/GenBank/DDBJ whole genome shotgun (WGS) entry which is preliminary data.</text>
</comment>
<dbReference type="SUPFAM" id="SSF56436">
    <property type="entry name" value="C-type lectin-like"/>
    <property type="match status" value="1"/>
</dbReference>
<dbReference type="EMBL" id="BARV01020582">
    <property type="protein sequence ID" value="GAI28945.1"/>
    <property type="molecule type" value="Genomic_DNA"/>
</dbReference>
<feature type="non-terminal residue" evidence="3">
    <location>
        <position position="115"/>
    </location>
</feature>
<dbReference type="AlphaFoldDB" id="X1NQ75"/>